<evidence type="ECO:0000313" key="2">
    <source>
        <dbReference type="EMBL" id="MYL99047.1"/>
    </source>
</evidence>
<organism evidence="2 3">
    <name type="scientific">Novosphingobium silvae</name>
    <dbReference type="NCBI Taxonomy" id="2692619"/>
    <lineage>
        <taxon>Bacteria</taxon>
        <taxon>Pseudomonadati</taxon>
        <taxon>Pseudomonadota</taxon>
        <taxon>Alphaproteobacteria</taxon>
        <taxon>Sphingomonadales</taxon>
        <taxon>Sphingomonadaceae</taxon>
        <taxon>Novosphingobium</taxon>
    </lineage>
</organism>
<gene>
    <name evidence="2" type="ORF">GR702_14870</name>
</gene>
<keyword evidence="3" id="KW-1185">Reference proteome</keyword>
<evidence type="ECO:0000313" key="3">
    <source>
        <dbReference type="Proteomes" id="UP000465810"/>
    </source>
</evidence>
<reference evidence="2 3" key="1">
    <citation type="submission" date="2019-12" db="EMBL/GenBank/DDBJ databases">
        <authorList>
            <person name="Feng G."/>
            <person name="Zhu H."/>
        </authorList>
    </citation>
    <scope>NUCLEOTIDE SEQUENCE [LARGE SCALE GENOMIC DNA]</scope>
    <source>
        <strain evidence="2 3">FGD1</strain>
    </source>
</reference>
<proteinExistence type="predicted"/>
<feature type="region of interest" description="Disordered" evidence="1">
    <location>
        <begin position="17"/>
        <end position="67"/>
    </location>
</feature>
<dbReference type="SUPFAM" id="SSF54427">
    <property type="entry name" value="NTF2-like"/>
    <property type="match status" value="1"/>
</dbReference>
<sequence length="248" mass="25772">MTLPLLGMLTLVAAGCGGSESETAPQGVEATSSTASTPPVSPPSPASASPTENGYAPLSSPEPRQPISCAADIGEAAARRLVAQCRAVSPATRPPCNAANSCAMIRNEVARGCALLGQDAADTPECEFAPASREAAADLVRRFYAAVNASDYAAAWSLWGPEGSPTQTLDQFAAGYRHTRRTHVEIGQVSDIEGAAGSLYATVPVTVDAELDDGRRQRFKGVYTLRQISPGMGRSQGWHIASARLKAS</sequence>
<comment type="caution">
    <text evidence="2">The sequence shown here is derived from an EMBL/GenBank/DDBJ whole genome shotgun (WGS) entry which is preliminary data.</text>
</comment>
<dbReference type="EMBL" id="WVTD01000011">
    <property type="protein sequence ID" value="MYL99047.1"/>
    <property type="molecule type" value="Genomic_DNA"/>
</dbReference>
<evidence type="ECO:0000256" key="1">
    <source>
        <dbReference type="SAM" id="MobiDB-lite"/>
    </source>
</evidence>
<dbReference type="AlphaFoldDB" id="A0A7X4GJT1"/>
<accession>A0A7X4GJT1</accession>
<name>A0A7X4GJT1_9SPHN</name>
<dbReference type="Proteomes" id="UP000465810">
    <property type="component" value="Unassembled WGS sequence"/>
</dbReference>
<dbReference type="InterPro" id="IPR032710">
    <property type="entry name" value="NTF2-like_dom_sf"/>
</dbReference>
<protein>
    <submittedName>
        <fullName evidence="2">Uncharacterized protein</fullName>
    </submittedName>
</protein>